<evidence type="ECO:0008006" key="10">
    <source>
        <dbReference type="Google" id="ProtNLM"/>
    </source>
</evidence>
<feature type="region of interest" description="Disordered" evidence="3">
    <location>
        <begin position="281"/>
        <end position="393"/>
    </location>
</feature>
<keyword evidence="2" id="KW-0768">Sushi</keyword>
<dbReference type="InterPro" id="IPR000998">
    <property type="entry name" value="MAM_dom"/>
</dbReference>
<feature type="compositionally biased region" description="Polar residues" evidence="3">
    <location>
        <begin position="281"/>
        <end position="314"/>
    </location>
</feature>
<feature type="compositionally biased region" description="Basic and acidic residues" evidence="3">
    <location>
        <begin position="488"/>
        <end position="507"/>
    </location>
</feature>
<dbReference type="PANTHER" id="PTHR23282">
    <property type="entry name" value="APICAL ENDOSOMAL GLYCOPROTEIN PRECURSOR"/>
    <property type="match status" value="1"/>
</dbReference>
<keyword evidence="4" id="KW-0472">Membrane</keyword>
<evidence type="ECO:0000259" key="7">
    <source>
        <dbReference type="PROSITE" id="PS50923"/>
    </source>
</evidence>
<evidence type="ECO:0000313" key="9">
    <source>
        <dbReference type="Proteomes" id="UP000245119"/>
    </source>
</evidence>
<keyword evidence="4" id="KW-1133">Transmembrane helix</keyword>
<dbReference type="SMART" id="SM00137">
    <property type="entry name" value="MAM"/>
    <property type="match status" value="1"/>
</dbReference>
<evidence type="ECO:0000256" key="4">
    <source>
        <dbReference type="SAM" id="Phobius"/>
    </source>
</evidence>
<dbReference type="Gene3D" id="2.10.70.10">
    <property type="entry name" value="Complement Module, domain 1"/>
    <property type="match status" value="1"/>
</dbReference>
<feature type="compositionally biased region" description="Polar residues" evidence="3">
    <location>
        <begin position="425"/>
        <end position="436"/>
    </location>
</feature>
<dbReference type="GO" id="GO:0016020">
    <property type="term" value="C:membrane"/>
    <property type="evidence" value="ECO:0007669"/>
    <property type="project" value="InterPro"/>
</dbReference>
<dbReference type="InterPro" id="IPR000436">
    <property type="entry name" value="Sushi_SCR_CCP_dom"/>
</dbReference>
<dbReference type="Gene3D" id="2.60.120.200">
    <property type="match status" value="1"/>
</dbReference>
<evidence type="ECO:0000259" key="6">
    <source>
        <dbReference type="PROSITE" id="PS50060"/>
    </source>
</evidence>
<protein>
    <recommendedName>
        <fullName evidence="10">Sushi domain-containing protein</fullName>
    </recommendedName>
</protein>
<comment type="caution">
    <text evidence="2">Lacks conserved residue(s) required for the propagation of feature annotation.</text>
</comment>
<dbReference type="CDD" id="cd00033">
    <property type="entry name" value="CCP"/>
    <property type="match status" value="1"/>
</dbReference>
<feature type="domain" description="Sushi" evidence="7">
    <location>
        <begin position="24"/>
        <end position="77"/>
    </location>
</feature>
<sequence>MNVWECILLAVIAGIGLETTAQRTNCPSLSLKNGKVRIRQGKMAYFRCRKKFTRVGAKLAVCLSSGTWSQQTPVCVDGISLGCDFEDSSLCGWIQDANDDFDWTWTSGTTPTTGTGPEGDHTTGKGHYIYMESSAPQKPGWVTRLISPPYGPTEEMCLTFFYHMQGPDKEGDVGDLDVYVRTEDATDDPVDVNVFHQEGNQGSEWLRGNVVLPRQQSVFSIVFAATRRESWTSDIALDDISVFKCSERHLYEQSPATQRTTAMLEGSSFETSSTIDYFESTTMMNPSQPQSTVPQRRMSTTSQPRTTTSAKASITDTTPDTPDTPATPTSSASTTTTTTTTSTTSPTTTTTSPTTTTTTTTTTSPTTTTTTTSTTPAASSAATLSTPATTSLSETAMTTIPTTKEMTEKGILFSTFTTAEEGEVSTLTKVSRQNEGSTSQTEVTSTMTTSFVTDRSSVTTLCLDNVTPSLPTGSDALNTDESSGTGDALDKTTRNQINDKDDADHSSRNNNSVAVNEDRIDNFEDYISDNGNDEGKSGADNAQATESGASSTNYLPLIVGVTLGLAVGMAVISVLAWMWARNRRKQYERQVEEDQQNIIGSIEGNPYQQ</sequence>
<evidence type="ECO:0000256" key="1">
    <source>
        <dbReference type="ARBA" id="ARBA00023157"/>
    </source>
</evidence>
<dbReference type="PROSITE" id="PS50060">
    <property type="entry name" value="MAM_2"/>
    <property type="match status" value="1"/>
</dbReference>
<organism evidence="8 9">
    <name type="scientific">Pomacea canaliculata</name>
    <name type="common">Golden apple snail</name>
    <dbReference type="NCBI Taxonomy" id="400727"/>
    <lineage>
        <taxon>Eukaryota</taxon>
        <taxon>Metazoa</taxon>
        <taxon>Spiralia</taxon>
        <taxon>Lophotrochozoa</taxon>
        <taxon>Mollusca</taxon>
        <taxon>Gastropoda</taxon>
        <taxon>Caenogastropoda</taxon>
        <taxon>Architaenioglossa</taxon>
        <taxon>Ampullarioidea</taxon>
        <taxon>Ampullariidae</taxon>
        <taxon>Pomacea</taxon>
    </lineage>
</organism>
<feature type="transmembrane region" description="Helical" evidence="4">
    <location>
        <begin position="554"/>
        <end position="580"/>
    </location>
</feature>
<dbReference type="SUPFAM" id="SSF49899">
    <property type="entry name" value="Concanavalin A-like lectins/glucanases"/>
    <property type="match status" value="1"/>
</dbReference>
<feature type="compositionally biased region" description="Low complexity" evidence="3">
    <location>
        <begin position="315"/>
        <end position="393"/>
    </location>
</feature>
<keyword evidence="5" id="KW-0732">Signal</keyword>
<feature type="compositionally biased region" description="Polar residues" evidence="3">
    <location>
        <begin position="468"/>
        <end position="485"/>
    </location>
</feature>
<feature type="compositionally biased region" description="Low complexity" evidence="3">
    <location>
        <begin position="437"/>
        <end position="448"/>
    </location>
</feature>
<name>A0A2T7PJ68_POMCA</name>
<dbReference type="PANTHER" id="PTHR23282:SF142">
    <property type="entry name" value="MAM DOMAIN-CONTAINING PROTEIN"/>
    <property type="match status" value="1"/>
</dbReference>
<evidence type="ECO:0000256" key="2">
    <source>
        <dbReference type="PROSITE-ProRule" id="PRU00302"/>
    </source>
</evidence>
<dbReference type="PROSITE" id="PS50923">
    <property type="entry name" value="SUSHI"/>
    <property type="match status" value="1"/>
</dbReference>
<dbReference type="AlphaFoldDB" id="A0A2T7PJ68"/>
<keyword evidence="1 2" id="KW-1015">Disulfide bond</keyword>
<dbReference type="Pfam" id="PF00629">
    <property type="entry name" value="MAM"/>
    <property type="match status" value="1"/>
</dbReference>
<reference evidence="8 9" key="1">
    <citation type="submission" date="2018-04" db="EMBL/GenBank/DDBJ databases">
        <title>The genome of golden apple snail Pomacea canaliculata provides insight into stress tolerance and invasive adaptation.</title>
        <authorList>
            <person name="Liu C."/>
            <person name="Liu B."/>
            <person name="Ren Y."/>
            <person name="Zhang Y."/>
            <person name="Wang H."/>
            <person name="Li S."/>
            <person name="Jiang F."/>
            <person name="Yin L."/>
            <person name="Zhang G."/>
            <person name="Qian W."/>
            <person name="Fan W."/>
        </authorList>
    </citation>
    <scope>NUCLEOTIDE SEQUENCE [LARGE SCALE GENOMIC DNA]</scope>
    <source>
        <strain evidence="8">SZHN2017</strain>
        <tissue evidence="8">Muscle</tissue>
    </source>
</reference>
<keyword evidence="9" id="KW-1185">Reference proteome</keyword>
<evidence type="ECO:0000313" key="8">
    <source>
        <dbReference type="EMBL" id="PVD33468.1"/>
    </source>
</evidence>
<keyword evidence="4" id="KW-0812">Transmembrane</keyword>
<feature type="region of interest" description="Disordered" evidence="3">
    <location>
        <begin position="424"/>
        <end position="448"/>
    </location>
</feature>
<feature type="disulfide bond" evidence="2">
    <location>
        <begin position="48"/>
        <end position="75"/>
    </location>
</feature>
<feature type="domain" description="MAM" evidence="6">
    <location>
        <begin position="81"/>
        <end position="247"/>
    </location>
</feature>
<dbReference type="Pfam" id="PF00084">
    <property type="entry name" value="Sushi"/>
    <property type="match status" value="1"/>
</dbReference>
<dbReference type="InterPro" id="IPR035976">
    <property type="entry name" value="Sushi/SCR/CCP_sf"/>
</dbReference>
<proteinExistence type="predicted"/>
<gene>
    <name evidence="8" type="ORF">C0Q70_04724</name>
</gene>
<accession>A0A2T7PJ68</accession>
<feature type="region of interest" description="Disordered" evidence="3">
    <location>
        <begin position="468"/>
        <end position="548"/>
    </location>
</feature>
<evidence type="ECO:0000256" key="5">
    <source>
        <dbReference type="SAM" id="SignalP"/>
    </source>
</evidence>
<dbReference type="OrthoDB" id="6162141at2759"/>
<dbReference type="STRING" id="400727.A0A2T7PJ68"/>
<feature type="chain" id="PRO_5015680978" description="Sushi domain-containing protein" evidence="5">
    <location>
        <begin position="22"/>
        <end position="609"/>
    </location>
</feature>
<dbReference type="Proteomes" id="UP000245119">
    <property type="component" value="Linkage Group LG3"/>
</dbReference>
<comment type="caution">
    <text evidence="8">The sequence shown here is derived from an EMBL/GenBank/DDBJ whole genome shotgun (WGS) entry which is preliminary data.</text>
</comment>
<dbReference type="SUPFAM" id="SSF57535">
    <property type="entry name" value="Complement control module/SCR domain"/>
    <property type="match status" value="1"/>
</dbReference>
<dbReference type="CDD" id="cd06263">
    <property type="entry name" value="MAM"/>
    <property type="match status" value="1"/>
</dbReference>
<feature type="signal peptide" evidence="5">
    <location>
        <begin position="1"/>
        <end position="21"/>
    </location>
</feature>
<dbReference type="EMBL" id="PZQS01000003">
    <property type="protein sequence ID" value="PVD33468.1"/>
    <property type="molecule type" value="Genomic_DNA"/>
</dbReference>
<dbReference type="InterPro" id="IPR051560">
    <property type="entry name" value="MAM_domain-containing"/>
</dbReference>
<evidence type="ECO:0000256" key="3">
    <source>
        <dbReference type="SAM" id="MobiDB-lite"/>
    </source>
</evidence>
<dbReference type="SMART" id="SM00032">
    <property type="entry name" value="CCP"/>
    <property type="match status" value="1"/>
</dbReference>
<dbReference type="InterPro" id="IPR013320">
    <property type="entry name" value="ConA-like_dom_sf"/>
</dbReference>